<name>A0AAD5BZQ4_AMBAR</name>
<feature type="compositionally biased region" description="Polar residues" evidence="10">
    <location>
        <begin position="386"/>
        <end position="404"/>
    </location>
</feature>
<evidence type="ECO:0000256" key="5">
    <source>
        <dbReference type="ARBA" id="ARBA00022737"/>
    </source>
</evidence>
<dbReference type="InterPro" id="IPR020472">
    <property type="entry name" value="WD40_PAC1"/>
</dbReference>
<dbReference type="Gene3D" id="2.130.10.10">
    <property type="entry name" value="YVTN repeat-like/Quinoprotein amine dehydrogenase"/>
    <property type="match status" value="1"/>
</dbReference>
<evidence type="ECO:0008006" key="13">
    <source>
        <dbReference type="Google" id="ProtNLM"/>
    </source>
</evidence>
<keyword evidence="5" id="KW-0677">Repeat</keyword>
<feature type="compositionally biased region" description="Basic and acidic residues" evidence="10">
    <location>
        <begin position="83"/>
        <end position="98"/>
    </location>
</feature>
<evidence type="ECO:0000256" key="4">
    <source>
        <dbReference type="ARBA" id="ARBA00022574"/>
    </source>
</evidence>
<dbReference type="PANTHER" id="PTHR19865:SF0">
    <property type="entry name" value="U3 SMALL NUCLEOLAR RNA-INTERACTING PROTEIN 2"/>
    <property type="match status" value="1"/>
</dbReference>
<dbReference type="InterPro" id="IPR015943">
    <property type="entry name" value="WD40/YVTN_repeat-like_dom_sf"/>
</dbReference>
<keyword evidence="12" id="KW-1185">Reference proteome</keyword>
<feature type="region of interest" description="Disordered" evidence="10">
    <location>
        <begin position="1"/>
        <end position="116"/>
    </location>
</feature>
<evidence type="ECO:0000256" key="8">
    <source>
        <dbReference type="ARBA" id="ARBA00023274"/>
    </source>
</evidence>
<evidence type="ECO:0000256" key="7">
    <source>
        <dbReference type="ARBA" id="ARBA00023242"/>
    </source>
</evidence>
<dbReference type="SMART" id="SM00320">
    <property type="entry name" value="WD40"/>
    <property type="match status" value="6"/>
</dbReference>
<comment type="subcellular location">
    <subcellularLocation>
        <location evidence="1">Nucleus</location>
        <location evidence="1">Nucleolus</location>
    </subcellularLocation>
</comment>
<feature type="repeat" description="WD" evidence="9">
    <location>
        <begin position="258"/>
        <end position="299"/>
    </location>
</feature>
<reference evidence="11" key="1">
    <citation type="submission" date="2022-06" db="EMBL/GenBank/DDBJ databases">
        <title>Uncovering the hologenomic basis of an extraordinary plant invasion.</title>
        <authorList>
            <person name="Bieker V.C."/>
            <person name="Martin M.D."/>
            <person name="Gilbert T."/>
            <person name="Hodgins K."/>
            <person name="Battlay P."/>
            <person name="Petersen B."/>
            <person name="Wilson J."/>
        </authorList>
    </citation>
    <scope>NUCLEOTIDE SEQUENCE</scope>
    <source>
        <strain evidence="11">AA19_3_7</strain>
        <tissue evidence="11">Leaf</tissue>
    </source>
</reference>
<evidence type="ECO:0000256" key="9">
    <source>
        <dbReference type="PROSITE-ProRule" id="PRU00221"/>
    </source>
</evidence>
<keyword evidence="3" id="KW-0698">rRNA processing</keyword>
<dbReference type="SUPFAM" id="SSF50978">
    <property type="entry name" value="WD40 repeat-like"/>
    <property type="match status" value="1"/>
</dbReference>
<dbReference type="InterPro" id="IPR019775">
    <property type="entry name" value="WD40_repeat_CS"/>
</dbReference>
<evidence type="ECO:0000256" key="1">
    <source>
        <dbReference type="ARBA" id="ARBA00004604"/>
    </source>
</evidence>
<accession>A0AAD5BZQ4</accession>
<dbReference type="CDD" id="cd00200">
    <property type="entry name" value="WD40"/>
    <property type="match status" value="1"/>
</dbReference>
<protein>
    <recommendedName>
        <fullName evidence="13">U3 snoRNP-associated protein-like EMB2271</fullName>
    </recommendedName>
</protein>
<comment type="caution">
    <text evidence="11">The sequence shown here is derived from an EMBL/GenBank/DDBJ whole genome shotgun (WGS) entry which is preliminary data.</text>
</comment>
<feature type="repeat" description="WD" evidence="9">
    <location>
        <begin position="216"/>
        <end position="257"/>
    </location>
</feature>
<dbReference type="EMBL" id="JAMZMK010010178">
    <property type="protein sequence ID" value="KAI7732706.1"/>
    <property type="molecule type" value="Genomic_DNA"/>
</dbReference>
<evidence type="ECO:0000256" key="6">
    <source>
        <dbReference type="ARBA" id="ARBA00022884"/>
    </source>
</evidence>
<evidence type="ECO:0000313" key="11">
    <source>
        <dbReference type="EMBL" id="KAI7732706.1"/>
    </source>
</evidence>
<evidence type="ECO:0000313" key="12">
    <source>
        <dbReference type="Proteomes" id="UP001206925"/>
    </source>
</evidence>
<evidence type="ECO:0000256" key="3">
    <source>
        <dbReference type="ARBA" id="ARBA00022552"/>
    </source>
</evidence>
<proteinExistence type="inferred from homology"/>
<dbReference type="PANTHER" id="PTHR19865">
    <property type="entry name" value="U3 SMALL NUCLEOLAR RNA INTERACTING PROTEIN 2"/>
    <property type="match status" value="1"/>
</dbReference>
<feature type="repeat" description="WD" evidence="9">
    <location>
        <begin position="155"/>
        <end position="196"/>
    </location>
</feature>
<dbReference type="PROSITE" id="PS50294">
    <property type="entry name" value="WD_REPEATS_REGION"/>
    <property type="match status" value="3"/>
</dbReference>
<keyword evidence="6" id="KW-0694">RNA-binding</keyword>
<dbReference type="InterPro" id="IPR036322">
    <property type="entry name" value="WD40_repeat_dom_sf"/>
</dbReference>
<feature type="region of interest" description="Disordered" evidence="10">
    <location>
        <begin position="383"/>
        <end position="408"/>
    </location>
</feature>
<dbReference type="PROSITE" id="PS50082">
    <property type="entry name" value="WD_REPEATS_2"/>
    <property type="match status" value="3"/>
</dbReference>
<comment type="similarity">
    <text evidence="2">Belongs to the WD repeat RRP9 family.</text>
</comment>
<evidence type="ECO:0000256" key="2">
    <source>
        <dbReference type="ARBA" id="ARBA00006777"/>
    </source>
</evidence>
<keyword evidence="8" id="KW-0687">Ribonucleoprotein</keyword>
<dbReference type="GO" id="GO:0006364">
    <property type="term" value="P:rRNA processing"/>
    <property type="evidence" value="ECO:0007669"/>
    <property type="project" value="UniProtKB-KW"/>
</dbReference>
<dbReference type="InterPro" id="IPR039241">
    <property type="entry name" value="Rrp9-like"/>
</dbReference>
<dbReference type="GO" id="GO:0034511">
    <property type="term" value="F:U3 snoRNA binding"/>
    <property type="evidence" value="ECO:0007669"/>
    <property type="project" value="InterPro"/>
</dbReference>
<dbReference type="FunFam" id="2.130.10.10:FF:000483">
    <property type="entry name" value="U3 snoRNP-associated protein-like EMB2271"/>
    <property type="match status" value="1"/>
</dbReference>
<keyword evidence="4 9" id="KW-0853">WD repeat</keyword>
<evidence type="ECO:0000256" key="10">
    <source>
        <dbReference type="SAM" id="MobiDB-lite"/>
    </source>
</evidence>
<dbReference type="Pfam" id="PF00400">
    <property type="entry name" value="WD40"/>
    <property type="match status" value="6"/>
</dbReference>
<organism evidence="11 12">
    <name type="scientific">Ambrosia artemisiifolia</name>
    <name type="common">Common ragweed</name>
    <dbReference type="NCBI Taxonomy" id="4212"/>
    <lineage>
        <taxon>Eukaryota</taxon>
        <taxon>Viridiplantae</taxon>
        <taxon>Streptophyta</taxon>
        <taxon>Embryophyta</taxon>
        <taxon>Tracheophyta</taxon>
        <taxon>Spermatophyta</taxon>
        <taxon>Magnoliopsida</taxon>
        <taxon>eudicotyledons</taxon>
        <taxon>Gunneridae</taxon>
        <taxon>Pentapetalae</taxon>
        <taxon>asterids</taxon>
        <taxon>campanulids</taxon>
        <taxon>Asterales</taxon>
        <taxon>Asteraceae</taxon>
        <taxon>Asteroideae</taxon>
        <taxon>Heliantheae alliance</taxon>
        <taxon>Heliantheae</taxon>
        <taxon>Ambrosia</taxon>
    </lineage>
</organism>
<dbReference type="Proteomes" id="UP001206925">
    <property type="component" value="Unassembled WGS sequence"/>
</dbReference>
<dbReference type="AlphaFoldDB" id="A0AAD5BZQ4"/>
<keyword evidence="7" id="KW-0539">Nucleus</keyword>
<gene>
    <name evidence="11" type="ORF">M8C21_005139</name>
</gene>
<dbReference type="PRINTS" id="PR00320">
    <property type="entry name" value="GPROTEINBRPT"/>
</dbReference>
<dbReference type="PROSITE" id="PS00678">
    <property type="entry name" value="WD_REPEATS_1"/>
    <property type="match status" value="1"/>
</dbReference>
<sequence>MMNRKKLKNKQTLNGHKPKRFKSDKPDPFFSNDSNRRTRFEGDDDDSINSSDSDDGHVAAATAEGGGESESEEETAAEKRKRVAEAYLEKMREVSRREEEEDDDDDDRGGRGDGDMDSMVARLLQAQQLEESGRVRRLIASRVQSPKSTEGFRLLVKHRQTVTAVVLSEDDSKGFSASKDGYIVQWDVDTGKAETFVWPSEEVLKSHGAKDPQGKAKKRSKHVLALAVSSDGRYLASGGFDRHIHLWDTRTREHIQAFPGHKGPVSCLTFRQGTSELFSGSFDRTIKIWNAEDRSYITTLFGHQSDVLTIDCLRKERVLTVGRDRTMHLWKVPEESQLVFRAPASSLECCCFINNDEFLSGSDDGSIEHWSVLRKKPLHIVKNAHPSLTPNTPDVKQNGDLSNGSKDDVDRVPEKLGQSACSWVSSVAVCRGSDLAASGAGNGVVRLWEIENDAKGVHPLFELPLVGYVNSLAFAKSGKFLVAGVGKEPRLGRWGSLPAARHGVVVHPLQLS</sequence>
<dbReference type="InterPro" id="IPR001680">
    <property type="entry name" value="WD40_rpt"/>
</dbReference>
<dbReference type="GO" id="GO:0032040">
    <property type="term" value="C:small-subunit processome"/>
    <property type="evidence" value="ECO:0007669"/>
    <property type="project" value="TreeGrafter"/>
</dbReference>